<gene>
    <name evidence="1" type="ORF">SAMN05421507_106165</name>
</gene>
<protein>
    <submittedName>
        <fullName evidence="1">Uncharacterized protein</fullName>
    </submittedName>
</protein>
<reference evidence="2" key="1">
    <citation type="submission" date="2016-10" db="EMBL/GenBank/DDBJ databases">
        <authorList>
            <person name="Varghese N."/>
            <person name="Submissions S."/>
        </authorList>
    </citation>
    <scope>NUCLEOTIDE SEQUENCE [LARGE SCALE GENOMIC DNA]</scope>
    <source>
        <strain evidence="2">CGMCC 4.6609</strain>
    </source>
</reference>
<dbReference type="Pfam" id="PF20062">
    <property type="entry name" value="DUF6461"/>
    <property type="match status" value="1"/>
</dbReference>
<dbReference type="InterPro" id="IPR045592">
    <property type="entry name" value="DUF6461"/>
</dbReference>
<dbReference type="OrthoDB" id="4485313at2"/>
<proteinExistence type="predicted"/>
<dbReference type="EMBL" id="FNIX01000006">
    <property type="protein sequence ID" value="SDP24645.1"/>
    <property type="molecule type" value="Genomic_DNA"/>
</dbReference>
<evidence type="ECO:0000313" key="2">
    <source>
        <dbReference type="Proteomes" id="UP000199691"/>
    </source>
</evidence>
<dbReference type="AlphaFoldDB" id="A0A1H0R5F0"/>
<dbReference type="STRING" id="641025.SAMN05421507_106165"/>
<name>A0A1H0R5F0_9PSEU</name>
<organism evidence="1 2">
    <name type="scientific">Lentzea jiangxiensis</name>
    <dbReference type="NCBI Taxonomy" id="641025"/>
    <lineage>
        <taxon>Bacteria</taxon>
        <taxon>Bacillati</taxon>
        <taxon>Actinomycetota</taxon>
        <taxon>Actinomycetes</taxon>
        <taxon>Pseudonocardiales</taxon>
        <taxon>Pseudonocardiaceae</taxon>
        <taxon>Lentzea</taxon>
    </lineage>
</organism>
<keyword evidence="2" id="KW-1185">Reference proteome</keyword>
<dbReference type="Proteomes" id="UP000199691">
    <property type="component" value="Unassembled WGS sequence"/>
</dbReference>
<accession>A0A1H0R5F0</accession>
<evidence type="ECO:0000313" key="1">
    <source>
        <dbReference type="EMBL" id="SDP24645.1"/>
    </source>
</evidence>
<dbReference type="RefSeq" id="WP_090098463.1">
    <property type="nucleotide sequence ID" value="NZ_FNIX01000006.1"/>
</dbReference>
<sequence>MGDFEELITTAATRIAPLIPAAPAAELGRRTAPRRRDERPSGSVVQQALRDIPRLTAERLLGALELAVARLDVVAPQEVVAGLRPVPAGHTFSYLTSGGESAMHVPMIVVEGMHPGASDLVVDQVRALLPDLSGLDGDEAAIATQRGAVHLSTAVAVSRAVLTALGSTTAADPAAVVGIALGAASEVLAESPLPHAYEQALLAKRRAEYQGSSWSTVVPVFDHEFLLVEELGLSTPDFTATGLAAPVDTGFAVRTGIAQGEVPVSVAVLLEEPPEPLPEGWDEIAEISYTAARGGARFGHGSTAPWGGPFRVRVSATGRDEGDERYELLIWPAPIADPVLRLKTDRLGHLVRGEPAPPPIVRPEAPHRWLKRLLEVAATVTVARGVTDVAGEFEEDAVVVEIDGGVVVIEDNNYRGTRPEVLERLSRNGKAASHFWNVNSHRRLSFARGGQVLWSGDVLDEDDFGDDPEVLQAVEGLDFTDWRHLDAKGLTAVARFTGAAVPEDAVRAAVEERYQ</sequence>